<feature type="transmembrane region" description="Helical" evidence="1">
    <location>
        <begin position="12"/>
        <end position="35"/>
    </location>
</feature>
<dbReference type="AlphaFoldDB" id="S0KJT2"/>
<keyword evidence="1" id="KW-0472">Membrane</keyword>
<keyword evidence="3" id="KW-1185">Reference proteome</keyword>
<evidence type="ECO:0000313" key="3">
    <source>
        <dbReference type="Proteomes" id="UP000014113"/>
    </source>
</evidence>
<keyword evidence="1" id="KW-0812">Transmembrane</keyword>
<sequence length="57" mass="6368">MKLTYTVQVVLKLLLVIALAIILFIVGLMIGYGVIGNGQASDVFRPSIWQHIFAFFQ</sequence>
<proteinExistence type="predicted"/>
<accession>S0KJT2</accession>
<dbReference type="EMBL" id="ASWJ01000004">
    <property type="protein sequence ID" value="EOW84265.1"/>
    <property type="molecule type" value="Genomic_DNA"/>
</dbReference>
<dbReference type="InterPro" id="IPR024596">
    <property type="entry name" value="RNApol_su_b/EpuA"/>
</dbReference>
<dbReference type="STRING" id="1121865.OMW_00159"/>
<dbReference type="eggNOG" id="ENOG5033DQZ">
    <property type="taxonomic scope" value="Bacteria"/>
</dbReference>
<dbReference type="Pfam" id="PF11772">
    <property type="entry name" value="EpuA"/>
    <property type="match status" value="1"/>
</dbReference>
<gene>
    <name evidence="2" type="ORF">I568_00753</name>
</gene>
<dbReference type="RefSeq" id="WP_016182329.1">
    <property type="nucleotide sequence ID" value="NZ_JXKI01000007.1"/>
</dbReference>
<comment type="caution">
    <text evidence="2">The sequence shown here is derived from an EMBL/GenBank/DDBJ whole genome shotgun (WGS) entry which is preliminary data.</text>
</comment>
<reference evidence="2 3" key="1">
    <citation type="submission" date="2013-03" db="EMBL/GenBank/DDBJ databases">
        <title>The Genome Sequence of Enterococcus columbae ATCC_51263 (PacBio/Illumina hybrid assembly).</title>
        <authorList>
            <consortium name="The Broad Institute Genomics Platform"/>
            <consortium name="The Broad Institute Genome Sequencing Center for Infectious Disease"/>
            <person name="Earl A."/>
            <person name="Russ C."/>
            <person name="Gilmore M."/>
            <person name="Surin D."/>
            <person name="Walker B."/>
            <person name="Young S."/>
            <person name="Zeng Q."/>
            <person name="Gargeya S."/>
            <person name="Fitzgerald M."/>
            <person name="Haas B."/>
            <person name="Abouelleil A."/>
            <person name="Allen A.W."/>
            <person name="Alvarado L."/>
            <person name="Arachchi H.M."/>
            <person name="Berlin A.M."/>
            <person name="Chapman S.B."/>
            <person name="Gainer-Dewar J."/>
            <person name="Goldberg J."/>
            <person name="Griggs A."/>
            <person name="Gujja S."/>
            <person name="Hansen M."/>
            <person name="Howarth C."/>
            <person name="Imamovic A."/>
            <person name="Ireland A."/>
            <person name="Larimer J."/>
            <person name="McCowan C."/>
            <person name="Murphy C."/>
            <person name="Pearson M."/>
            <person name="Poon T.W."/>
            <person name="Priest M."/>
            <person name="Roberts A."/>
            <person name="Saif S."/>
            <person name="Shea T."/>
            <person name="Sisk P."/>
            <person name="Sykes S."/>
            <person name="Wortman J."/>
            <person name="Nusbaum C."/>
            <person name="Birren B."/>
        </authorList>
    </citation>
    <scope>NUCLEOTIDE SEQUENCE [LARGE SCALE GENOMIC DNA]</scope>
    <source>
        <strain evidence="2 3">ATCC 51263</strain>
    </source>
</reference>
<protein>
    <recommendedName>
        <fullName evidence="4">DNA-directed RNA polymerase subunit beta</fullName>
    </recommendedName>
</protein>
<organism evidence="2 3">
    <name type="scientific">Enterococcus columbae DSM 7374 = ATCC 51263</name>
    <dbReference type="NCBI Taxonomy" id="1121865"/>
    <lineage>
        <taxon>Bacteria</taxon>
        <taxon>Bacillati</taxon>
        <taxon>Bacillota</taxon>
        <taxon>Bacilli</taxon>
        <taxon>Lactobacillales</taxon>
        <taxon>Enterococcaceae</taxon>
        <taxon>Enterococcus</taxon>
    </lineage>
</organism>
<keyword evidence="1" id="KW-1133">Transmembrane helix</keyword>
<evidence type="ECO:0000256" key="1">
    <source>
        <dbReference type="SAM" id="Phobius"/>
    </source>
</evidence>
<dbReference type="PATRIC" id="fig|1121865.3.peg.153"/>
<evidence type="ECO:0008006" key="4">
    <source>
        <dbReference type="Google" id="ProtNLM"/>
    </source>
</evidence>
<evidence type="ECO:0000313" key="2">
    <source>
        <dbReference type="EMBL" id="EOW84265.1"/>
    </source>
</evidence>
<name>S0KJT2_9ENTE</name>
<dbReference type="Proteomes" id="UP000014113">
    <property type="component" value="Unassembled WGS sequence"/>
</dbReference>